<proteinExistence type="predicted"/>
<organism evidence="2 3">
    <name type="scientific">Enterococcus faecalis TX4248</name>
    <dbReference type="NCBI Taxonomy" id="749495"/>
    <lineage>
        <taxon>Bacteria</taxon>
        <taxon>Bacillati</taxon>
        <taxon>Bacillota</taxon>
        <taxon>Bacilli</taxon>
        <taxon>Lactobacillales</taxon>
        <taxon>Enterococcaceae</taxon>
        <taxon>Enterococcus</taxon>
    </lineage>
</organism>
<evidence type="ECO:0000259" key="1">
    <source>
        <dbReference type="Pfam" id="PF07940"/>
    </source>
</evidence>
<dbReference type="RefSeq" id="WP_002390479.1">
    <property type="nucleotide sequence ID" value="NZ_GL454414.1"/>
</dbReference>
<dbReference type="Proteomes" id="UP000004846">
    <property type="component" value="Unassembled WGS sequence"/>
</dbReference>
<accession>A0A125W9X9</accession>
<evidence type="ECO:0000313" key="3">
    <source>
        <dbReference type="Proteomes" id="UP000004846"/>
    </source>
</evidence>
<gene>
    <name evidence="2" type="ORF">HMPREF9498_00363</name>
</gene>
<dbReference type="AlphaFoldDB" id="A0A125W9X9"/>
<dbReference type="EMBL" id="AEBR01000008">
    <property type="protein sequence ID" value="EFM84018.1"/>
    <property type="molecule type" value="Genomic_DNA"/>
</dbReference>
<evidence type="ECO:0000313" key="2">
    <source>
        <dbReference type="EMBL" id="EFM84018.1"/>
    </source>
</evidence>
<dbReference type="HOGENOM" id="CLU_105800_0_0_9"/>
<dbReference type="Pfam" id="PF07940">
    <property type="entry name" value="Hepar_II_III_C"/>
    <property type="match status" value="1"/>
</dbReference>
<dbReference type="GO" id="GO:0016829">
    <property type="term" value="F:lyase activity"/>
    <property type="evidence" value="ECO:0007669"/>
    <property type="project" value="InterPro"/>
</dbReference>
<sequence length="153" mass="17851">MTYVYLLQISEYLEISLPLDLRTKLKIPILSTYYIADNQDVLNPINDSDHVNFRYVYDSYRNMKKELGKHCSQRNFFRGESSGLMFYKTEDIYFTLFNGLYGSSHGHVSTGSFTLQLQSDDLISDSGCYSYVNKAEWLQPKECDSHNTMFIKD</sequence>
<reference evidence="2 3" key="1">
    <citation type="submission" date="2010-07" db="EMBL/GenBank/DDBJ databases">
        <authorList>
            <person name="Sid Ahmed O."/>
        </authorList>
    </citation>
    <scope>NUCLEOTIDE SEQUENCE [LARGE SCALE GENOMIC DNA]</scope>
    <source>
        <strain evidence="2 3">TX4248</strain>
    </source>
</reference>
<dbReference type="Gene3D" id="2.70.98.70">
    <property type="match status" value="1"/>
</dbReference>
<name>A0A125W9X9_ENTFL</name>
<comment type="caution">
    <text evidence="2">The sequence shown here is derived from an EMBL/GenBank/DDBJ whole genome shotgun (WGS) entry which is preliminary data.</text>
</comment>
<protein>
    <recommendedName>
        <fullName evidence="1">Heparinase II/III-like C-terminal domain-containing protein</fullName>
    </recommendedName>
</protein>
<dbReference type="InterPro" id="IPR012480">
    <property type="entry name" value="Hepar_II_III_C"/>
</dbReference>
<feature type="domain" description="Heparinase II/III-like C-terminal" evidence="1">
    <location>
        <begin position="74"/>
        <end position="153"/>
    </location>
</feature>